<keyword evidence="2" id="KW-1185">Reference proteome</keyword>
<comment type="caution">
    <text evidence="1">The sequence shown here is derived from an EMBL/GenBank/DDBJ whole genome shotgun (WGS) entry which is preliminary data.</text>
</comment>
<accession>A0ABW5SHL0</accession>
<dbReference type="EMBL" id="JBHUMJ010000002">
    <property type="protein sequence ID" value="MFD2699196.1"/>
    <property type="molecule type" value="Genomic_DNA"/>
</dbReference>
<evidence type="ECO:0000313" key="2">
    <source>
        <dbReference type="Proteomes" id="UP001597540"/>
    </source>
</evidence>
<gene>
    <name evidence="1" type="ORF">ACFSVM_01825</name>
</gene>
<sequence length="61" mass="7037">MSEEEQERLREIYGLEEPVPTNDSILSFIGDLGASLSMVDLNLTAWAQYIKHMFTLLFFIL</sequence>
<organism evidence="1 2">
    <name type="scientific">Paenibacillus shunpengii</name>
    <dbReference type="NCBI Taxonomy" id="2054424"/>
    <lineage>
        <taxon>Bacteria</taxon>
        <taxon>Bacillati</taxon>
        <taxon>Bacillota</taxon>
        <taxon>Bacilli</taxon>
        <taxon>Bacillales</taxon>
        <taxon>Paenibacillaceae</taxon>
        <taxon>Paenibacillus</taxon>
    </lineage>
</organism>
<dbReference type="Proteomes" id="UP001597540">
    <property type="component" value="Unassembled WGS sequence"/>
</dbReference>
<proteinExistence type="predicted"/>
<name>A0ABW5SHL0_9BACL</name>
<dbReference type="RefSeq" id="WP_379260076.1">
    <property type="nucleotide sequence ID" value="NZ_JBHUMJ010000002.1"/>
</dbReference>
<reference evidence="2" key="1">
    <citation type="journal article" date="2019" name="Int. J. Syst. Evol. Microbiol.">
        <title>The Global Catalogue of Microorganisms (GCM) 10K type strain sequencing project: providing services to taxonomists for standard genome sequencing and annotation.</title>
        <authorList>
            <consortium name="The Broad Institute Genomics Platform"/>
            <consortium name="The Broad Institute Genome Sequencing Center for Infectious Disease"/>
            <person name="Wu L."/>
            <person name="Ma J."/>
        </authorList>
    </citation>
    <scope>NUCLEOTIDE SEQUENCE [LARGE SCALE GENOMIC DNA]</scope>
    <source>
        <strain evidence="2">KCTC 33849</strain>
    </source>
</reference>
<protein>
    <submittedName>
        <fullName evidence="1">Uncharacterized protein</fullName>
    </submittedName>
</protein>
<evidence type="ECO:0000313" key="1">
    <source>
        <dbReference type="EMBL" id="MFD2699196.1"/>
    </source>
</evidence>